<gene>
    <name evidence="13" type="ORF">KUH32_07165</name>
</gene>
<evidence type="ECO:0000256" key="9">
    <source>
        <dbReference type="ARBA" id="ARBA00049176"/>
    </source>
</evidence>
<name>A0ABS6N6A6_9RHOB</name>
<comment type="catalytic activity">
    <reaction evidence="9">
        <text>apo-[aryl-carrier protein] + CoA = holo-[aryl-carrier protein] + adenosine 3',5'-bisphosphate + H(+)</text>
        <dbReference type="Rhea" id="RHEA:48404"/>
        <dbReference type="Rhea" id="RHEA-COMP:15903"/>
        <dbReference type="Rhea" id="RHEA-COMP:17557"/>
        <dbReference type="ChEBI" id="CHEBI:15378"/>
        <dbReference type="ChEBI" id="CHEBI:29999"/>
        <dbReference type="ChEBI" id="CHEBI:57287"/>
        <dbReference type="ChEBI" id="CHEBI:58343"/>
        <dbReference type="ChEBI" id="CHEBI:64479"/>
    </reaction>
</comment>
<evidence type="ECO:0000256" key="7">
    <source>
        <dbReference type="ARBA" id="ARBA00029894"/>
    </source>
</evidence>
<comment type="subunit">
    <text evidence="4">EntB, EntD, EntE, and EntF form a multienzyme complex called enterobactin synthase.</text>
</comment>
<proteinExistence type="inferred from homology"/>
<comment type="caution">
    <text evidence="13">The sequence shown here is derived from an EMBL/GenBank/DDBJ whole genome shotgun (WGS) entry which is preliminary data.</text>
</comment>
<evidence type="ECO:0000256" key="8">
    <source>
        <dbReference type="ARBA" id="ARBA00031996"/>
    </source>
</evidence>
<dbReference type="InterPro" id="IPR008278">
    <property type="entry name" value="4-PPantetheinyl_Trfase_dom"/>
</dbReference>
<dbReference type="PANTHER" id="PTHR38096:SF1">
    <property type="entry name" value="ENTEROBACTIN SYNTHASE COMPONENT D"/>
    <property type="match status" value="1"/>
</dbReference>
<organism evidence="13 14">
    <name type="scientific">Thalassococcus arenae</name>
    <dbReference type="NCBI Taxonomy" id="2851652"/>
    <lineage>
        <taxon>Bacteria</taxon>
        <taxon>Pseudomonadati</taxon>
        <taxon>Pseudomonadota</taxon>
        <taxon>Alphaproteobacteria</taxon>
        <taxon>Rhodobacterales</taxon>
        <taxon>Roseobacteraceae</taxon>
        <taxon>Thalassococcus</taxon>
    </lineage>
</organism>
<evidence type="ECO:0000313" key="14">
    <source>
        <dbReference type="Proteomes" id="UP001166293"/>
    </source>
</evidence>
<dbReference type="EMBL" id="JAHRWL010000001">
    <property type="protein sequence ID" value="MBV2359547.1"/>
    <property type="molecule type" value="Genomic_DNA"/>
</dbReference>
<dbReference type="GO" id="GO:0016740">
    <property type="term" value="F:transferase activity"/>
    <property type="evidence" value="ECO:0007669"/>
    <property type="project" value="UniProtKB-KW"/>
</dbReference>
<feature type="domain" description="4'-phosphopantetheinyl transferase N-terminal" evidence="12">
    <location>
        <begin position="14"/>
        <end position="80"/>
    </location>
</feature>
<evidence type="ECO:0000259" key="11">
    <source>
        <dbReference type="Pfam" id="PF01648"/>
    </source>
</evidence>
<feature type="domain" description="4'-phosphopantetheinyl transferase" evidence="11">
    <location>
        <begin position="88"/>
        <end position="157"/>
    </location>
</feature>
<accession>A0ABS6N6A6</accession>
<dbReference type="PANTHER" id="PTHR38096">
    <property type="entry name" value="ENTEROBACTIN SYNTHASE COMPONENT D"/>
    <property type="match status" value="1"/>
</dbReference>
<evidence type="ECO:0000256" key="10">
    <source>
        <dbReference type="ARBA" id="ARBA00049191"/>
    </source>
</evidence>
<evidence type="ECO:0000256" key="1">
    <source>
        <dbReference type="ARBA" id="ARBA00003937"/>
    </source>
</evidence>
<keyword evidence="14" id="KW-1185">Reference proteome</keyword>
<keyword evidence="6" id="KW-0259">Enterobactin biosynthesis</keyword>
<keyword evidence="13" id="KW-0808">Transferase</keyword>
<evidence type="ECO:0000256" key="5">
    <source>
        <dbReference type="ARBA" id="ARBA00019087"/>
    </source>
</evidence>
<dbReference type="Pfam" id="PF01648">
    <property type="entry name" value="ACPS"/>
    <property type="match status" value="1"/>
</dbReference>
<sequence>MTDFADRTSLFDAEQDAMVHAVPRRIAEFAGGRQAARAALEGLGIDPRAIPMGPDRMPVWPQGVAASITHADRLCLAVAAWKSAIPILGVDLETAIPIPPQLVPEIASDADLDAYAPLPRGEAALRVFSAKEAAYKALYPEIREVAGFDAITLRRSGTALLAEPARAGPWHHHPAARALVIRQWWRGGHLLSLALPAA</sequence>
<evidence type="ECO:0000313" key="13">
    <source>
        <dbReference type="EMBL" id="MBV2359547.1"/>
    </source>
</evidence>
<reference evidence="13" key="1">
    <citation type="submission" date="2021-06" db="EMBL/GenBank/DDBJ databases">
        <title>Thalassococcus sp. CAU 1522 isolated from sea sand, Republic of Korea.</title>
        <authorList>
            <person name="Kim W."/>
        </authorList>
    </citation>
    <scope>NUCLEOTIDE SEQUENCE</scope>
    <source>
        <strain evidence="13">CAU 1522</strain>
    </source>
</reference>
<dbReference type="InterPro" id="IPR041354">
    <property type="entry name" value="4PPT_N"/>
</dbReference>
<dbReference type="Proteomes" id="UP001166293">
    <property type="component" value="Unassembled WGS sequence"/>
</dbReference>
<dbReference type="Pfam" id="PF17837">
    <property type="entry name" value="4PPT_N"/>
    <property type="match status" value="1"/>
</dbReference>
<dbReference type="RefSeq" id="WP_217777349.1">
    <property type="nucleotide sequence ID" value="NZ_JAHRWL010000001.1"/>
</dbReference>
<evidence type="ECO:0000256" key="2">
    <source>
        <dbReference type="ARBA" id="ARBA00004993"/>
    </source>
</evidence>
<comment type="pathway">
    <text evidence="2">Siderophore biosynthesis; enterobactin biosynthesis.</text>
</comment>
<evidence type="ECO:0000256" key="6">
    <source>
        <dbReference type="ARBA" id="ARBA00023191"/>
    </source>
</evidence>
<protein>
    <recommendedName>
        <fullName evidence="5">Enterobactin synthase component D</fullName>
    </recommendedName>
    <alternativeName>
        <fullName evidence="7">4'-phosphopantetheinyl transferase EntD</fullName>
    </alternativeName>
    <alternativeName>
        <fullName evidence="8">Enterochelin synthase D</fullName>
    </alternativeName>
</protein>
<comment type="similarity">
    <text evidence="3">Belongs to the P-Pant transferase superfamily. EntD family.</text>
</comment>
<comment type="catalytic activity">
    <reaction evidence="10">
        <text>apo-[peptidyl-carrier protein] + CoA = holo-[peptidyl-carrier protein] + adenosine 3',5'-bisphosphate + H(+)</text>
        <dbReference type="Rhea" id="RHEA:46228"/>
        <dbReference type="Rhea" id="RHEA-COMP:11479"/>
        <dbReference type="Rhea" id="RHEA-COMP:11480"/>
        <dbReference type="ChEBI" id="CHEBI:15378"/>
        <dbReference type="ChEBI" id="CHEBI:29999"/>
        <dbReference type="ChEBI" id="CHEBI:57287"/>
        <dbReference type="ChEBI" id="CHEBI:58343"/>
        <dbReference type="ChEBI" id="CHEBI:64479"/>
    </reaction>
</comment>
<comment type="function">
    <text evidence="1">Involved in the biosynthesis of the siderophore enterobactin (enterochelin), which is a macrocyclic trimeric lactone of N-(2,3-dihydroxybenzoyl)-serine. The serine trilactone serves as a scaffolding for the three catechol functionalities that provide hexadentate coordination for the tightly ligated iron(2+) atoms. Plays an essential role in the assembly of the enterobactin by catalyzing the transfer of the 4'-phosphopantetheine (Ppant) moiety from coenzyme A to the apo-domains of both EntB (ArCP domain) and EntF (PCP domain) to yield their holo-forms which make them competent for the activation of 2,3-dihydroxybenzoate (DHB) and L-serine, respectively.</text>
</comment>
<dbReference type="InterPro" id="IPR003542">
    <property type="entry name" value="Enbac_synth_compD-like"/>
</dbReference>
<evidence type="ECO:0000259" key="12">
    <source>
        <dbReference type="Pfam" id="PF17837"/>
    </source>
</evidence>
<evidence type="ECO:0000256" key="3">
    <source>
        <dbReference type="ARBA" id="ARBA00008342"/>
    </source>
</evidence>
<evidence type="ECO:0000256" key="4">
    <source>
        <dbReference type="ARBA" id="ARBA00011503"/>
    </source>
</evidence>